<comment type="caution">
    <text evidence="2">The sequence shown here is derived from an EMBL/GenBank/DDBJ whole genome shotgun (WGS) entry which is preliminary data.</text>
</comment>
<dbReference type="PANTHER" id="PTHR36151">
    <property type="entry name" value="BLR2777 PROTEIN"/>
    <property type="match status" value="1"/>
</dbReference>
<dbReference type="AlphaFoldDB" id="A0A5D9C5L4"/>
<evidence type="ECO:0000313" key="2">
    <source>
        <dbReference type="EMBL" id="TZG26537.1"/>
    </source>
</evidence>
<reference evidence="2 3" key="1">
    <citation type="submission" date="2019-08" db="EMBL/GenBank/DDBJ databases">
        <authorList>
            <person name="Wang G."/>
            <person name="Xu Z."/>
        </authorList>
    </citation>
    <scope>NUCLEOTIDE SEQUENCE [LARGE SCALE GENOMIC DNA]</scope>
    <source>
        <strain evidence="2 3">ZX</strain>
    </source>
</reference>
<evidence type="ECO:0000313" key="3">
    <source>
        <dbReference type="Proteomes" id="UP000322077"/>
    </source>
</evidence>
<keyword evidence="3" id="KW-1185">Reference proteome</keyword>
<dbReference type="Proteomes" id="UP000322077">
    <property type="component" value="Unassembled WGS sequence"/>
</dbReference>
<dbReference type="EMBL" id="VTOU01000003">
    <property type="protein sequence ID" value="TZG26537.1"/>
    <property type="molecule type" value="Genomic_DNA"/>
</dbReference>
<protein>
    <submittedName>
        <fullName evidence="2">DUF2236 domain-containing protein</fullName>
    </submittedName>
</protein>
<dbReference type="GO" id="GO:0016491">
    <property type="term" value="F:oxidoreductase activity"/>
    <property type="evidence" value="ECO:0007669"/>
    <property type="project" value="InterPro"/>
</dbReference>
<organism evidence="2 3">
    <name type="scientific">Sphingomonas montanisoli</name>
    <dbReference type="NCBI Taxonomy" id="2606412"/>
    <lineage>
        <taxon>Bacteria</taxon>
        <taxon>Pseudomonadati</taxon>
        <taxon>Pseudomonadota</taxon>
        <taxon>Alphaproteobacteria</taxon>
        <taxon>Sphingomonadales</taxon>
        <taxon>Sphingomonadaceae</taxon>
        <taxon>Sphingomonas</taxon>
    </lineage>
</organism>
<dbReference type="InterPro" id="IPR018713">
    <property type="entry name" value="MPAB/Lcp_cat_dom"/>
</dbReference>
<dbReference type="Pfam" id="PF09995">
    <property type="entry name" value="MPAB_Lcp_cat"/>
    <property type="match status" value="1"/>
</dbReference>
<sequence length="281" mass="30408">MSGPADLVRRAMVSRVVGLFNDRARGEAPVLRSEAALFSSGSVIWRVHGDVTTMMIGGVTALLLQMLHPAALTGVWEHSHFRDDMLGRLRRTARFIALTTFGERSLADEAIARVRAIHARVSGVMPDGQAYRADDPALLAWIHVAEATGFLDAWIAYGEPAMSIADQDVYFAESAVVARALGADPVPTTRAEATALLQRYRPDLAVDHRTRAVARLILHPKPTSLADLPVQALLMRAAIDLLPPWARRMQGLSRSGVTSPLVHGGASALAETLRWAFAGRA</sequence>
<feature type="domain" description="ER-bound oxygenase mpaB/mpaB'/Rubber oxygenase catalytic" evidence="1">
    <location>
        <begin position="45"/>
        <end position="274"/>
    </location>
</feature>
<accession>A0A5D9C5L4</accession>
<proteinExistence type="predicted"/>
<evidence type="ECO:0000259" key="1">
    <source>
        <dbReference type="Pfam" id="PF09995"/>
    </source>
</evidence>
<dbReference type="PANTHER" id="PTHR36151:SF3">
    <property type="entry name" value="ER-BOUND OXYGENASE MPAB_MPAB'_RUBBER OXYGENASE CATALYTIC DOMAIN-CONTAINING PROTEIN"/>
    <property type="match status" value="1"/>
</dbReference>
<gene>
    <name evidence="2" type="ORF">FYJ91_12210</name>
</gene>
<name>A0A5D9C5L4_9SPHN</name>